<organism evidence="1 2">
    <name type="scientific">Williamsia serinedens</name>
    <dbReference type="NCBI Taxonomy" id="391736"/>
    <lineage>
        <taxon>Bacteria</taxon>
        <taxon>Bacillati</taxon>
        <taxon>Actinomycetota</taxon>
        <taxon>Actinomycetes</taxon>
        <taxon>Mycobacteriales</taxon>
        <taxon>Nocardiaceae</taxon>
        <taxon>Williamsia</taxon>
    </lineage>
</organism>
<dbReference type="RefSeq" id="WP_253656282.1">
    <property type="nucleotide sequence ID" value="NZ_BAAAOE010000002.1"/>
</dbReference>
<dbReference type="SUPFAM" id="SSF53756">
    <property type="entry name" value="UDP-Glycosyltransferase/glycogen phosphorylase"/>
    <property type="match status" value="1"/>
</dbReference>
<keyword evidence="1" id="KW-0808">Transferase</keyword>
<evidence type="ECO:0000313" key="2">
    <source>
        <dbReference type="Proteomes" id="UP001205740"/>
    </source>
</evidence>
<dbReference type="Pfam" id="PF13692">
    <property type="entry name" value="Glyco_trans_1_4"/>
    <property type="match status" value="1"/>
</dbReference>
<keyword evidence="2" id="KW-1185">Reference proteome</keyword>
<reference evidence="1 2" key="1">
    <citation type="submission" date="2022-06" db="EMBL/GenBank/DDBJ databases">
        <title>Genomic Encyclopedia of Archaeal and Bacterial Type Strains, Phase II (KMG-II): from individual species to whole genera.</title>
        <authorList>
            <person name="Goeker M."/>
        </authorList>
    </citation>
    <scope>NUCLEOTIDE SEQUENCE [LARGE SCALE GENOMIC DNA]</scope>
    <source>
        <strain evidence="1 2">DSM 45037</strain>
    </source>
</reference>
<proteinExistence type="predicted"/>
<gene>
    <name evidence="1" type="ORF">LX12_003935</name>
</gene>
<dbReference type="GO" id="GO:0016740">
    <property type="term" value="F:transferase activity"/>
    <property type="evidence" value="ECO:0007669"/>
    <property type="project" value="UniProtKB-KW"/>
</dbReference>
<dbReference type="Gene3D" id="3.40.50.2000">
    <property type="entry name" value="Glycogen Phosphorylase B"/>
    <property type="match status" value="1"/>
</dbReference>
<dbReference type="Proteomes" id="UP001205740">
    <property type="component" value="Unassembled WGS sequence"/>
</dbReference>
<protein>
    <submittedName>
        <fullName evidence="1">Glycosyl transferases group 1</fullName>
    </submittedName>
</protein>
<accession>A0ABT1HA10</accession>
<evidence type="ECO:0000313" key="1">
    <source>
        <dbReference type="EMBL" id="MCP2162727.1"/>
    </source>
</evidence>
<comment type="caution">
    <text evidence="1">The sequence shown here is derived from an EMBL/GenBank/DDBJ whole genome shotgun (WGS) entry which is preliminary data.</text>
</comment>
<sequence length="383" mass="41109">MSARPTVALLLSKDPVLERGGDVELSRLLMTLAADTYAVTAICLSEQSGTVETDLVPGGLTLHRVRKPEVAPARLARRSLAGRRSLVHVRFDSPELRATIEAVHADVYLAEHSYMAESFLASRRGGVDRFAVNTHVSESLVWRATRGLLGRVEAPRLVRDELRVARAADAVSTFDAEEAREYRDRGVQSARWLDLTLPPGDEVDVASTPPRLVFLGTRDWPPNQEAFERAVALWPRIGAGIAGAELCVVGGASASAGPVELPPGVRDLGFVDDLHGFLATCRGMVAPISTGGGVRVKFLDAARIGLPVVGTPAAVGSLDAVYGLETCEDDDELVAAARRLLTEVDAAVADGARLHAITARRWQDRRPHEAVRSLLDDAMAASR</sequence>
<name>A0ABT1HA10_9NOCA</name>
<dbReference type="EMBL" id="JAMTCG010000007">
    <property type="protein sequence ID" value="MCP2162727.1"/>
    <property type="molecule type" value="Genomic_DNA"/>
</dbReference>